<evidence type="ECO:0000259" key="10">
    <source>
        <dbReference type="Pfam" id="PF02714"/>
    </source>
</evidence>
<feature type="domain" description="CSC1/OSCA1-like cytosolic" evidence="12">
    <location>
        <begin position="214"/>
        <end position="376"/>
    </location>
</feature>
<feature type="transmembrane region" description="Helical" evidence="9">
    <location>
        <begin position="663"/>
        <end position="684"/>
    </location>
</feature>
<evidence type="ECO:0000313" key="14">
    <source>
        <dbReference type="Proteomes" id="UP001501920"/>
    </source>
</evidence>
<dbReference type="InterPro" id="IPR027815">
    <property type="entry name" value="CSC1/OSCA1-like_cyt"/>
</dbReference>
<evidence type="ECO:0000256" key="6">
    <source>
        <dbReference type="ARBA" id="ARBA00023136"/>
    </source>
</evidence>
<feature type="transmembrane region" description="Helical" evidence="9">
    <location>
        <begin position="384"/>
        <end position="408"/>
    </location>
</feature>
<evidence type="ECO:0000256" key="4">
    <source>
        <dbReference type="ARBA" id="ARBA00022692"/>
    </source>
</evidence>
<comment type="similarity">
    <text evidence="2">Belongs to the CSC1 (TC 1.A.17) family.</text>
</comment>
<feature type="transmembrane region" description="Helical" evidence="9">
    <location>
        <begin position="629"/>
        <end position="651"/>
    </location>
</feature>
<evidence type="ECO:0000256" key="3">
    <source>
        <dbReference type="ARBA" id="ARBA00022448"/>
    </source>
</evidence>
<proteinExistence type="inferred from homology"/>
<protein>
    <recommendedName>
        <fullName evidence="15">Transmembrane protein 63C</fullName>
    </recommendedName>
</protein>
<feature type="compositionally biased region" description="Polar residues" evidence="8">
    <location>
        <begin position="739"/>
        <end position="749"/>
    </location>
</feature>
<feature type="region of interest" description="Disordered" evidence="8">
    <location>
        <begin position="90"/>
        <end position="120"/>
    </location>
</feature>
<dbReference type="GO" id="GO:0005886">
    <property type="term" value="C:plasma membrane"/>
    <property type="evidence" value="ECO:0007669"/>
    <property type="project" value="TreeGrafter"/>
</dbReference>
<reference evidence="13" key="3">
    <citation type="submission" date="2025-09" db="UniProtKB">
        <authorList>
            <consortium name="Ensembl"/>
        </authorList>
    </citation>
    <scope>IDENTIFICATION</scope>
</reference>
<feature type="domain" description="CSC1/OSCA1-like 7TM region" evidence="10">
    <location>
        <begin position="388"/>
        <end position="645"/>
    </location>
</feature>
<dbReference type="Pfam" id="PF13967">
    <property type="entry name" value="RSN1_TM"/>
    <property type="match status" value="1"/>
</dbReference>
<feature type="transmembrane region" description="Helical" evidence="9">
    <location>
        <begin position="578"/>
        <end position="608"/>
    </location>
</feature>
<evidence type="ECO:0000256" key="1">
    <source>
        <dbReference type="ARBA" id="ARBA00004141"/>
    </source>
</evidence>
<feature type="transmembrane region" description="Helical" evidence="9">
    <location>
        <begin position="148"/>
        <end position="168"/>
    </location>
</feature>
<gene>
    <name evidence="13" type="primary">TMEM63C</name>
</gene>
<feature type="region of interest" description="Disordered" evidence="8">
    <location>
        <begin position="739"/>
        <end position="763"/>
    </location>
</feature>
<dbReference type="InterPro" id="IPR003864">
    <property type="entry name" value="CSC1/OSCA1-like_7TM"/>
</dbReference>
<keyword evidence="5 9" id="KW-1133">Transmembrane helix</keyword>
<dbReference type="GO" id="GO:0005227">
    <property type="term" value="F:calcium-activated cation channel activity"/>
    <property type="evidence" value="ECO:0007669"/>
    <property type="project" value="InterPro"/>
</dbReference>
<dbReference type="Pfam" id="PF14703">
    <property type="entry name" value="PHM7_cyt"/>
    <property type="match status" value="1"/>
</dbReference>
<feature type="transmembrane region" description="Helical" evidence="9">
    <location>
        <begin position="41"/>
        <end position="65"/>
    </location>
</feature>
<evidence type="ECO:0000259" key="12">
    <source>
        <dbReference type="Pfam" id="PF14703"/>
    </source>
</evidence>
<keyword evidence="3" id="KW-0813">Transport</keyword>
<reference evidence="13 14" key="1">
    <citation type="submission" date="2020-10" db="EMBL/GenBank/DDBJ databases">
        <title>Pygocentrus nattereri (red-bellied piranha) genome, fPygNat1, primary haplotype.</title>
        <authorList>
            <person name="Myers G."/>
            <person name="Meyer A."/>
            <person name="Karagic N."/>
            <person name="Pippel M."/>
            <person name="Winkler S."/>
            <person name="Tracey A."/>
            <person name="Wood J."/>
            <person name="Formenti G."/>
            <person name="Howe K."/>
            <person name="Fedrigo O."/>
            <person name="Jarvis E.D."/>
        </authorList>
    </citation>
    <scope>NUCLEOTIDE SEQUENCE [LARGE SCALE GENOMIC DNA]</scope>
</reference>
<dbReference type="AlphaFoldDB" id="A0AAR2KYN4"/>
<evidence type="ECO:0000256" key="9">
    <source>
        <dbReference type="SAM" id="Phobius"/>
    </source>
</evidence>
<keyword evidence="14" id="KW-1185">Reference proteome</keyword>
<reference evidence="13" key="2">
    <citation type="submission" date="2025-08" db="UniProtKB">
        <authorList>
            <consortium name="Ensembl"/>
        </authorList>
    </citation>
    <scope>IDENTIFICATION</scope>
</reference>
<keyword evidence="4 9" id="KW-0812">Transmembrane</keyword>
<dbReference type="GeneTree" id="ENSGT00940000159072"/>
<feature type="transmembrane region" description="Helical" evidence="9">
    <location>
        <begin position="428"/>
        <end position="451"/>
    </location>
</feature>
<dbReference type="Pfam" id="PF02714">
    <property type="entry name" value="RSN1_7TM"/>
    <property type="match status" value="1"/>
</dbReference>
<dbReference type="Ensembl" id="ENSPNAT00000063430.1">
    <property type="protein sequence ID" value="ENSPNAP00000067256.1"/>
    <property type="gene ID" value="ENSPNAG00000016751.2"/>
</dbReference>
<name>A0AAR2KYN4_PYGNA</name>
<evidence type="ECO:0008006" key="15">
    <source>
        <dbReference type="Google" id="ProtNLM"/>
    </source>
</evidence>
<dbReference type="InterPro" id="IPR032880">
    <property type="entry name" value="CSC1/OSCA1-like_N"/>
</dbReference>
<keyword evidence="6 9" id="KW-0472">Membrane</keyword>
<dbReference type="PANTHER" id="PTHR13018">
    <property type="entry name" value="PROBABLE MEMBRANE PROTEIN DUF221-RELATED"/>
    <property type="match status" value="1"/>
</dbReference>
<evidence type="ECO:0000313" key="13">
    <source>
        <dbReference type="Ensembl" id="ENSPNAP00000067256.1"/>
    </source>
</evidence>
<sequence length="785" mass="89392">MFESLELDVLGVLSSAAEENSTVDKCYHSHSRSSVLQGLPFGGVPTVFTINLVLWLFLLLVFSCLRKAAWDYGRLALLMENDSLTSLFYGEQSEKEKSPSESSPSDSETKDMVRPHTQTNNIQTLTDEEIRSKCGPDAVTYLAFQRHIILLMAVVCLLSLTIILPVNLSGSLLGNVSPPAKLPLSSAGFLFISPLCHRKALMTTDITLLVSKITLSVLFSLTAYPSCTVTDICFCFDVQKLMKLDSERRKAMKGRMYFTTKSQKEGRIMIKTHPCAQILCCDMCGFEQVDAEQYYSELEEKLTDEFNAEKNRITMKRLGIAFVTFRDERMTAVIVKDYSRTRCRRRLQQSSITTVVRSHQWGVRYAPAPSDIIWENLSVCGSRWWLRCVLLNIFLFLLLFFLTTPAIIVNTMDKFNVTRPVESLQNPVITQFFPTLLLWAFSVLLPFIVYYSAFFECHWTKSSENQTTMHKCFLLLIFMVIILPSLGLSSLDFFFRWLFDIHFMDAKDVKFQCVFLPDNGAFFVNYVITSSLIGTAMELLRIPALLVYSLRLCFAKSKAERIHVKRSQAYEFQFGLEYAWTMCIFSMSMTYSITCPVIVPFGLLYLILKHMVDRYNIYYAYIPTKLSQRIHSAAISQVLVAPILCMFWLLFFSVLRFGPMQPITLFTFVSLLFCIVFAFFGLCLKKLQPDRLTSYQVSCVVLDIVESSCITVELKHLFIASVLLEPELGLTPMPSPAHQSYGTMGNSQGPGHEDEGETEKNLEETLETDVENWTLCFGGVFLQSC</sequence>
<accession>A0AAR2KYN4</accession>
<evidence type="ECO:0000256" key="8">
    <source>
        <dbReference type="SAM" id="MobiDB-lite"/>
    </source>
</evidence>
<dbReference type="InterPro" id="IPR045122">
    <property type="entry name" value="Csc1-like"/>
</dbReference>
<feature type="domain" description="CSC1/OSCA1-like N-terminal transmembrane" evidence="11">
    <location>
        <begin position="47"/>
        <end position="171"/>
    </location>
</feature>
<feature type="transmembrane region" description="Helical" evidence="9">
    <location>
        <begin position="472"/>
        <end position="495"/>
    </location>
</feature>
<organism evidence="13 14">
    <name type="scientific">Pygocentrus nattereri</name>
    <name type="common">Red-bellied piranha</name>
    <dbReference type="NCBI Taxonomy" id="42514"/>
    <lineage>
        <taxon>Eukaryota</taxon>
        <taxon>Metazoa</taxon>
        <taxon>Chordata</taxon>
        <taxon>Craniata</taxon>
        <taxon>Vertebrata</taxon>
        <taxon>Euteleostomi</taxon>
        <taxon>Actinopterygii</taxon>
        <taxon>Neopterygii</taxon>
        <taxon>Teleostei</taxon>
        <taxon>Ostariophysi</taxon>
        <taxon>Characiformes</taxon>
        <taxon>Characoidei</taxon>
        <taxon>Pygocentrus</taxon>
    </lineage>
</organism>
<comment type="subcellular location">
    <subcellularLocation>
        <location evidence="1">Membrane</location>
        <topology evidence="1">Multi-pass membrane protein</topology>
    </subcellularLocation>
</comment>
<evidence type="ECO:0000259" key="11">
    <source>
        <dbReference type="Pfam" id="PF13967"/>
    </source>
</evidence>
<evidence type="ECO:0000256" key="7">
    <source>
        <dbReference type="ARBA" id="ARBA00036634"/>
    </source>
</evidence>
<comment type="catalytic activity">
    <reaction evidence="7">
        <text>Ca(2+)(in) = Ca(2+)(out)</text>
        <dbReference type="Rhea" id="RHEA:29671"/>
        <dbReference type="ChEBI" id="CHEBI:29108"/>
    </reaction>
</comment>
<dbReference type="Proteomes" id="UP001501920">
    <property type="component" value="Chromosome 10"/>
</dbReference>
<dbReference type="PANTHER" id="PTHR13018:SF21">
    <property type="entry name" value="CALCIUM PERMEABLE STRESS-GATED CATION CHANNEL 1"/>
    <property type="match status" value="1"/>
</dbReference>
<evidence type="ECO:0000256" key="2">
    <source>
        <dbReference type="ARBA" id="ARBA00007779"/>
    </source>
</evidence>
<evidence type="ECO:0000256" key="5">
    <source>
        <dbReference type="ARBA" id="ARBA00022989"/>
    </source>
</evidence>